<sequence>MDGGRSAAMGVTARITGADQDDASEGKITFYHIAVHENDHHWTVHKRYNDFHCLDQRLQDTGELTTLRLPTKGLFGLRHRLDIFNFNEERLEGLNTYLLHLTRQVESLGQSPSLSAFLGAGVAPVERRSASVPRAGRSHHLQPSAPEPEARTESPQGRSSEPSQGPRLPHSPSCRLPLLSRPDRSLAFLEGPEWKRFEMSQPALADSMKRCSQLLTGTRFENDSEGIFISLRRNLRAAMRETKTNPSKEELDLAAIPGKDCVWEFLLQFAARRGFYRAQAAEVVGILEASQPWAQVLLEHAELRRLRGEAL</sequence>
<dbReference type="CDD" id="cd06093">
    <property type="entry name" value="PX_domain"/>
    <property type="match status" value="1"/>
</dbReference>
<dbReference type="AlphaFoldDB" id="A0A7S4S8B0"/>
<organism evidence="3">
    <name type="scientific">Alexandrium monilatum</name>
    <dbReference type="NCBI Taxonomy" id="311494"/>
    <lineage>
        <taxon>Eukaryota</taxon>
        <taxon>Sar</taxon>
        <taxon>Alveolata</taxon>
        <taxon>Dinophyceae</taxon>
        <taxon>Gonyaulacales</taxon>
        <taxon>Pyrocystaceae</taxon>
        <taxon>Alexandrium</taxon>
    </lineage>
</organism>
<dbReference type="InterPro" id="IPR001683">
    <property type="entry name" value="PX_dom"/>
</dbReference>
<dbReference type="GO" id="GO:0035091">
    <property type="term" value="F:phosphatidylinositol binding"/>
    <property type="evidence" value="ECO:0007669"/>
    <property type="project" value="InterPro"/>
</dbReference>
<accession>A0A7S4S8B0</accession>
<dbReference type="Pfam" id="PF00787">
    <property type="entry name" value="PX"/>
    <property type="match status" value="1"/>
</dbReference>
<evidence type="ECO:0000259" key="2">
    <source>
        <dbReference type="PROSITE" id="PS50195"/>
    </source>
</evidence>
<reference evidence="3" key="1">
    <citation type="submission" date="2021-01" db="EMBL/GenBank/DDBJ databases">
        <authorList>
            <person name="Corre E."/>
            <person name="Pelletier E."/>
            <person name="Niang G."/>
            <person name="Scheremetjew M."/>
            <person name="Finn R."/>
            <person name="Kale V."/>
            <person name="Holt S."/>
            <person name="Cochrane G."/>
            <person name="Meng A."/>
            <person name="Brown T."/>
            <person name="Cohen L."/>
        </authorList>
    </citation>
    <scope>NUCLEOTIDE SEQUENCE</scope>
    <source>
        <strain evidence="3">CCMP3105</strain>
    </source>
</reference>
<dbReference type="EMBL" id="HBNR01065743">
    <property type="protein sequence ID" value="CAE4637551.1"/>
    <property type="molecule type" value="Transcribed_RNA"/>
</dbReference>
<evidence type="ECO:0000313" key="3">
    <source>
        <dbReference type="EMBL" id="CAE4637551.1"/>
    </source>
</evidence>
<dbReference type="InterPro" id="IPR036871">
    <property type="entry name" value="PX_dom_sf"/>
</dbReference>
<feature type="domain" description="PX" evidence="2">
    <location>
        <begin position="9"/>
        <end position="125"/>
    </location>
</feature>
<feature type="compositionally biased region" description="Low complexity" evidence="1">
    <location>
        <begin position="166"/>
        <end position="178"/>
    </location>
</feature>
<dbReference type="SUPFAM" id="SSF64268">
    <property type="entry name" value="PX domain"/>
    <property type="match status" value="1"/>
</dbReference>
<dbReference type="PROSITE" id="PS50195">
    <property type="entry name" value="PX"/>
    <property type="match status" value="1"/>
</dbReference>
<feature type="region of interest" description="Disordered" evidence="1">
    <location>
        <begin position="128"/>
        <end position="178"/>
    </location>
</feature>
<dbReference type="Gene3D" id="3.30.1520.10">
    <property type="entry name" value="Phox-like domain"/>
    <property type="match status" value="1"/>
</dbReference>
<gene>
    <name evidence="3" type="ORF">AMON00008_LOCUS46439</name>
</gene>
<protein>
    <recommendedName>
        <fullName evidence="2">PX domain-containing protein</fullName>
    </recommendedName>
</protein>
<name>A0A7S4S8B0_9DINO</name>
<proteinExistence type="predicted"/>
<dbReference type="SMART" id="SM00312">
    <property type="entry name" value="PX"/>
    <property type="match status" value="1"/>
</dbReference>
<feature type="compositionally biased region" description="Polar residues" evidence="1">
    <location>
        <begin position="153"/>
        <end position="163"/>
    </location>
</feature>
<evidence type="ECO:0000256" key="1">
    <source>
        <dbReference type="SAM" id="MobiDB-lite"/>
    </source>
</evidence>